<evidence type="ECO:0000313" key="2">
    <source>
        <dbReference type="Proteomes" id="UP000003019"/>
    </source>
</evidence>
<accession>G4CGE4</accession>
<dbReference type="OrthoDB" id="8606671at2"/>
<protein>
    <submittedName>
        <fullName evidence="1">Uncharacterized protein</fullName>
    </submittedName>
</protein>
<evidence type="ECO:0000313" key="1">
    <source>
        <dbReference type="EMBL" id="EGY53192.1"/>
    </source>
</evidence>
<dbReference type="HOGENOM" id="CLU_127033_0_0_4"/>
<dbReference type="RefSeq" id="WP_009118377.1">
    <property type="nucleotide sequence ID" value="NZ_JH164926.1"/>
</dbReference>
<dbReference type="EMBL" id="AGAY01000022">
    <property type="protein sequence ID" value="EGY53192.1"/>
    <property type="molecule type" value="Genomic_DNA"/>
</dbReference>
<comment type="caution">
    <text evidence="1">The sequence shown here is derived from an EMBL/GenBank/DDBJ whole genome shotgun (WGS) entry which is preliminary data.</text>
</comment>
<name>G4CGE4_9NEIS</name>
<dbReference type="PATRIC" id="fig|1032488.3.peg.622"/>
<proteinExistence type="predicted"/>
<dbReference type="AlphaFoldDB" id="G4CGE4"/>
<sequence length="182" mass="21338">MKIGKPFRSMSLAEYRHYIARHARYTDFNPLGLYRSILENPALDTAGQQEVLALANRHFQKFYDFLVVKDLPTYARLSRLGQAPLSEAQERQYLEQLRRIAEKRLAGKDIRHWRVGVYSTSERFNGRLNDDGSPQTVAVMSRRRSQKMLKTAHIPHQRQRKNQYRIIKQAFGEYGQNDDEAV</sequence>
<reference evidence="1 2" key="1">
    <citation type="submission" date="2011-05" db="EMBL/GenBank/DDBJ databases">
        <authorList>
            <person name="Muzny D."/>
            <person name="Qin X."/>
            <person name="Deng J."/>
            <person name="Jiang H."/>
            <person name="Liu Y."/>
            <person name="Qu J."/>
            <person name="Song X.-Z."/>
            <person name="Zhang L."/>
            <person name="Thornton R."/>
            <person name="Coyle M."/>
            <person name="Francisco L."/>
            <person name="Jackson L."/>
            <person name="Javaid M."/>
            <person name="Korchina V."/>
            <person name="Kovar C."/>
            <person name="Mata R."/>
            <person name="Mathew T."/>
            <person name="Ngo R."/>
            <person name="Nguyen L."/>
            <person name="Nguyen N."/>
            <person name="Okwuonu G."/>
            <person name="Ongeri F."/>
            <person name="Pham C."/>
            <person name="Simmons D."/>
            <person name="Wilczek-Boney K."/>
            <person name="Hale W."/>
            <person name="Jakkamsetti A."/>
            <person name="Pham P."/>
            <person name="Ruth R."/>
            <person name="San Lucas F."/>
            <person name="Warren J."/>
            <person name="Zhang J."/>
            <person name="Zhao Z."/>
            <person name="Zhou C."/>
            <person name="Zhu D."/>
            <person name="Lee S."/>
            <person name="Bess C."/>
            <person name="Blankenburg K."/>
            <person name="Forbes L."/>
            <person name="Fu Q."/>
            <person name="Gubbala S."/>
            <person name="Hirani K."/>
            <person name="Jayaseelan J.C."/>
            <person name="Lara F."/>
            <person name="Munidasa M."/>
            <person name="Palculict T."/>
            <person name="Patil S."/>
            <person name="Pu L.-L."/>
            <person name="Saada N."/>
            <person name="Tang L."/>
            <person name="Weissenberger G."/>
            <person name="Zhu Y."/>
            <person name="Hemphill L."/>
            <person name="Shang Y."/>
            <person name="Youmans B."/>
            <person name="Ayvaz T."/>
            <person name="Ross M."/>
            <person name="Santibanez J."/>
            <person name="Aqrawi P."/>
            <person name="Gross S."/>
            <person name="Joshi V."/>
            <person name="Fowler G."/>
            <person name="Nazareth L."/>
            <person name="Reid J."/>
            <person name="Worley K."/>
            <person name="Petrosino J."/>
            <person name="Highlander S."/>
            <person name="Gibbs R."/>
        </authorList>
    </citation>
    <scope>NUCLEOTIDE SEQUENCE [LARGE SCALE GENOMIC DNA]</scope>
    <source>
        <strain evidence="1 2">871</strain>
    </source>
</reference>
<dbReference type="Proteomes" id="UP000003019">
    <property type="component" value="Unassembled WGS sequence"/>
</dbReference>
<keyword evidence="2" id="KW-1185">Reference proteome</keyword>
<gene>
    <name evidence="1" type="ORF">HMPREF9371_0683</name>
</gene>
<organism evidence="1 2">
    <name type="scientific">Neisseria shayeganii 871</name>
    <dbReference type="NCBI Taxonomy" id="1032488"/>
    <lineage>
        <taxon>Bacteria</taxon>
        <taxon>Pseudomonadati</taxon>
        <taxon>Pseudomonadota</taxon>
        <taxon>Betaproteobacteria</taxon>
        <taxon>Neisseriales</taxon>
        <taxon>Neisseriaceae</taxon>
        <taxon>Neisseria</taxon>
    </lineage>
</organism>
<dbReference type="STRING" id="1032488.HMPREF9371_0683"/>